<dbReference type="PROSITE" id="PS51219">
    <property type="entry name" value="DPCK"/>
    <property type="match status" value="1"/>
</dbReference>
<dbReference type="NCBIfam" id="TIGR00152">
    <property type="entry name" value="dephospho-CoA kinase"/>
    <property type="match status" value="1"/>
</dbReference>
<dbReference type="STRING" id="1837282.A6F49_13690"/>
<reference evidence="10 11" key="1">
    <citation type="submission" date="2016-04" db="EMBL/GenBank/DDBJ databases">
        <title>First whole genome shotgun sequence of the bacterium Enteractinococcus sp. strain UASWS1574.</title>
        <authorList>
            <person name="Crovadore J."/>
            <person name="Chablais R."/>
            <person name="Lefort F."/>
        </authorList>
    </citation>
    <scope>NUCLEOTIDE SEQUENCE [LARGE SCALE GENOMIC DNA]</scope>
    <source>
        <strain evidence="10 11">UASWS1574</strain>
    </source>
</reference>
<comment type="pathway">
    <text evidence="8">Cofactor biosynthesis; coenzyme A biosynthesis; CoA from (R)-pantothenate: step 5/5.</text>
</comment>
<organism evidence="10 11">
    <name type="scientific">Enteractinococcus helveticum</name>
    <dbReference type="NCBI Taxonomy" id="1837282"/>
    <lineage>
        <taxon>Bacteria</taxon>
        <taxon>Bacillati</taxon>
        <taxon>Actinomycetota</taxon>
        <taxon>Actinomycetes</taxon>
        <taxon>Micrococcales</taxon>
        <taxon>Micrococcaceae</taxon>
    </lineage>
</organism>
<dbReference type="InterPro" id="IPR001977">
    <property type="entry name" value="Depp_CoAkinase"/>
</dbReference>
<evidence type="ECO:0000256" key="6">
    <source>
        <dbReference type="ARBA" id="ARBA00022840"/>
    </source>
</evidence>
<feature type="binding site" evidence="8">
    <location>
        <begin position="11"/>
        <end position="16"/>
    </location>
    <ligand>
        <name>ATP</name>
        <dbReference type="ChEBI" id="CHEBI:30616"/>
    </ligand>
</feature>
<evidence type="ECO:0000256" key="7">
    <source>
        <dbReference type="ARBA" id="ARBA00022993"/>
    </source>
</evidence>
<dbReference type="EMBL" id="LXEY01000021">
    <property type="protein sequence ID" value="OAV59817.1"/>
    <property type="molecule type" value="Genomic_DNA"/>
</dbReference>
<proteinExistence type="inferred from homology"/>
<evidence type="ECO:0000256" key="4">
    <source>
        <dbReference type="ARBA" id="ARBA00022741"/>
    </source>
</evidence>
<dbReference type="GO" id="GO:0005737">
    <property type="term" value="C:cytoplasm"/>
    <property type="evidence" value="ECO:0007669"/>
    <property type="project" value="UniProtKB-SubCell"/>
</dbReference>
<dbReference type="EC" id="2.7.1.24" evidence="8 9"/>
<comment type="subcellular location">
    <subcellularLocation>
        <location evidence="8">Cytoplasm</location>
    </subcellularLocation>
</comment>
<evidence type="ECO:0000256" key="9">
    <source>
        <dbReference type="NCBIfam" id="TIGR00152"/>
    </source>
</evidence>
<dbReference type="CDD" id="cd02022">
    <property type="entry name" value="DPCK"/>
    <property type="match status" value="1"/>
</dbReference>
<evidence type="ECO:0000256" key="1">
    <source>
        <dbReference type="ARBA" id="ARBA00009018"/>
    </source>
</evidence>
<dbReference type="Gene3D" id="3.40.50.300">
    <property type="entry name" value="P-loop containing nucleotide triphosphate hydrolases"/>
    <property type="match status" value="1"/>
</dbReference>
<dbReference type="NCBIfam" id="NF002879">
    <property type="entry name" value="PRK03333.1"/>
    <property type="match status" value="1"/>
</dbReference>
<comment type="caution">
    <text evidence="10">The sequence shown here is derived from an EMBL/GenBank/DDBJ whole genome shotgun (WGS) entry which is preliminary data.</text>
</comment>
<protein>
    <recommendedName>
        <fullName evidence="8 9">Dephospho-CoA kinase</fullName>
        <ecNumber evidence="8 9">2.7.1.24</ecNumber>
    </recommendedName>
    <alternativeName>
        <fullName evidence="8">Dephosphocoenzyme A kinase</fullName>
    </alternativeName>
</protein>
<comment type="function">
    <text evidence="8">Catalyzes the phosphorylation of the 3'-hydroxyl group of dephosphocoenzyme A to form coenzyme A.</text>
</comment>
<dbReference type="Pfam" id="PF01121">
    <property type="entry name" value="CoaE"/>
    <property type="match status" value="1"/>
</dbReference>
<accession>A0A1B7LXB4</accession>
<dbReference type="FunFam" id="3.40.50.300:FF:000991">
    <property type="entry name" value="Dephospho-CoA kinase"/>
    <property type="match status" value="1"/>
</dbReference>
<keyword evidence="7 8" id="KW-0173">Coenzyme A biosynthesis</keyword>
<keyword evidence="3 8" id="KW-0808">Transferase</keyword>
<dbReference type="GO" id="GO:0005524">
    <property type="term" value="F:ATP binding"/>
    <property type="evidence" value="ECO:0007669"/>
    <property type="project" value="UniProtKB-UniRule"/>
</dbReference>
<dbReference type="GO" id="GO:0015937">
    <property type="term" value="P:coenzyme A biosynthetic process"/>
    <property type="evidence" value="ECO:0007669"/>
    <property type="project" value="UniProtKB-UniRule"/>
</dbReference>
<evidence type="ECO:0000256" key="5">
    <source>
        <dbReference type="ARBA" id="ARBA00022777"/>
    </source>
</evidence>
<gene>
    <name evidence="8" type="primary">coaE</name>
    <name evidence="10" type="ORF">A6F49_13690</name>
</gene>
<name>A0A1B7LXB4_9MICC</name>
<evidence type="ECO:0000256" key="8">
    <source>
        <dbReference type="HAMAP-Rule" id="MF_00376"/>
    </source>
</evidence>
<comment type="catalytic activity">
    <reaction evidence="8">
        <text>3'-dephospho-CoA + ATP = ADP + CoA + H(+)</text>
        <dbReference type="Rhea" id="RHEA:18245"/>
        <dbReference type="ChEBI" id="CHEBI:15378"/>
        <dbReference type="ChEBI" id="CHEBI:30616"/>
        <dbReference type="ChEBI" id="CHEBI:57287"/>
        <dbReference type="ChEBI" id="CHEBI:57328"/>
        <dbReference type="ChEBI" id="CHEBI:456216"/>
        <dbReference type="EC" id="2.7.1.24"/>
    </reaction>
</comment>
<dbReference type="Proteomes" id="UP000078292">
    <property type="component" value="Unassembled WGS sequence"/>
</dbReference>
<dbReference type="RefSeq" id="WP_043058312.1">
    <property type="nucleotide sequence ID" value="NZ_LXEY01000021.1"/>
</dbReference>
<evidence type="ECO:0000313" key="10">
    <source>
        <dbReference type="EMBL" id="OAV59817.1"/>
    </source>
</evidence>
<dbReference type="InterPro" id="IPR027417">
    <property type="entry name" value="P-loop_NTPase"/>
</dbReference>
<dbReference type="GO" id="GO:0004140">
    <property type="term" value="F:dephospho-CoA kinase activity"/>
    <property type="evidence" value="ECO:0007669"/>
    <property type="project" value="UniProtKB-UniRule"/>
</dbReference>
<dbReference type="SUPFAM" id="SSF52540">
    <property type="entry name" value="P-loop containing nucleoside triphosphate hydrolases"/>
    <property type="match status" value="1"/>
</dbReference>
<dbReference type="PANTHER" id="PTHR10695">
    <property type="entry name" value="DEPHOSPHO-COA KINASE-RELATED"/>
    <property type="match status" value="1"/>
</dbReference>
<evidence type="ECO:0000256" key="3">
    <source>
        <dbReference type="ARBA" id="ARBA00022679"/>
    </source>
</evidence>
<dbReference type="AlphaFoldDB" id="A0A1B7LXB4"/>
<keyword evidence="11" id="KW-1185">Reference proteome</keyword>
<keyword evidence="4 8" id="KW-0547">Nucleotide-binding</keyword>
<comment type="similarity">
    <text evidence="1 8">Belongs to the CoaE family.</text>
</comment>
<sequence>MRHLALTGGIGSGKSTVAQFFADRGATIIDADAISRSLMEPGQQVLADVVATFGDHLLDEFGRLNRQALADIVFNDDDARHRLNALVHPAVREESKLQLKAAMEADPDNAVIIQDIPLLVETGQAEKFDGVIVVYTEMDTRLQRLVKARGMATDDARARIAAQATDEQRSAVADWLIDNSGSLENTEAQVAAVWEELRNPSTV</sequence>
<dbReference type="OrthoDB" id="9812943at2"/>
<keyword evidence="2 8" id="KW-0963">Cytoplasm</keyword>
<dbReference type="PANTHER" id="PTHR10695:SF46">
    <property type="entry name" value="BIFUNCTIONAL COENZYME A SYNTHASE-RELATED"/>
    <property type="match status" value="1"/>
</dbReference>
<dbReference type="UniPathway" id="UPA00241">
    <property type="reaction ID" value="UER00356"/>
</dbReference>
<keyword evidence="5 8" id="KW-0418">Kinase</keyword>
<keyword evidence="6 8" id="KW-0067">ATP-binding</keyword>
<evidence type="ECO:0000313" key="11">
    <source>
        <dbReference type="Proteomes" id="UP000078292"/>
    </source>
</evidence>
<dbReference type="HAMAP" id="MF_00376">
    <property type="entry name" value="Dephospho_CoA_kinase"/>
    <property type="match status" value="1"/>
</dbReference>
<evidence type="ECO:0000256" key="2">
    <source>
        <dbReference type="ARBA" id="ARBA00022490"/>
    </source>
</evidence>